<accession>A0A1N7JVX6</accession>
<dbReference type="Gene3D" id="3.40.50.1580">
    <property type="entry name" value="Nucleoside phosphorylase domain"/>
    <property type="match status" value="1"/>
</dbReference>
<evidence type="ECO:0000259" key="1">
    <source>
        <dbReference type="Pfam" id="PF01048"/>
    </source>
</evidence>
<dbReference type="GO" id="GO:0005829">
    <property type="term" value="C:cytosol"/>
    <property type="evidence" value="ECO:0007669"/>
    <property type="project" value="TreeGrafter"/>
</dbReference>
<sequence>MTVLVVTALRFERAAFRHLARRPGWVVRATGVGPARAGDGLMQLLDAVRPALVVGAGVCGGLDAALSSGDLVLPSEAVTPDGEREPLAMDAAFADIARRIAGAHGVRAHIGGRMVSVERIASTPADKRELARLSGACAVDQETFAWARASRAAGIPFFAVRAVLDEAQEPIASWHPSAWPSALRLPARALRARRMLREFGREWPCWRS</sequence>
<reference evidence="3" key="1">
    <citation type="submission" date="2017-01" db="EMBL/GenBank/DDBJ databases">
        <authorList>
            <person name="Varghese N."/>
            <person name="Submissions S."/>
        </authorList>
    </citation>
    <scope>NUCLEOTIDE SEQUENCE [LARGE SCALE GENOMIC DNA]</scope>
    <source>
        <strain evidence="3">DSM 16176</strain>
    </source>
</reference>
<dbReference type="GO" id="GO:0019284">
    <property type="term" value="P:L-methionine salvage from S-adenosylmethionine"/>
    <property type="evidence" value="ECO:0007669"/>
    <property type="project" value="TreeGrafter"/>
</dbReference>
<dbReference type="STRING" id="252246.SAMN05421799_101210"/>
<organism evidence="2 3">
    <name type="scientific">Alicyclobacillus vulcanalis</name>
    <dbReference type="NCBI Taxonomy" id="252246"/>
    <lineage>
        <taxon>Bacteria</taxon>
        <taxon>Bacillati</taxon>
        <taxon>Bacillota</taxon>
        <taxon>Bacilli</taxon>
        <taxon>Bacillales</taxon>
        <taxon>Alicyclobacillaceae</taxon>
        <taxon>Alicyclobacillus</taxon>
    </lineage>
</organism>
<dbReference type="Proteomes" id="UP000186156">
    <property type="component" value="Unassembled WGS sequence"/>
</dbReference>
<evidence type="ECO:0000313" key="2">
    <source>
        <dbReference type="EMBL" id="SIS53499.1"/>
    </source>
</evidence>
<evidence type="ECO:0000313" key="3">
    <source>
        <dbReference type="Proteomes" id="UP000186156"/>
    </source>
</evidence>
<dbReference type="InterPro" id="IPR035994">
    <property type="entry name" value="Nucleoside_phosphorylase_sf"/>
</dbReference>
<dbReference type="InterPro" id="IPR000845">
    <property type="entry name" value="Nucleoside_phosphorylase_d"/>
</dbReference>
<dbReference type="GO" id="GO:0008930">
    <property type="term" value="F:methylthioadenosine nucleosidase activity"/>
    <property type="evidence" value="ECO:0007669"/>
    <property type="project" value="TreeGrafter"/>
</dbReference>
<protein>
    <submittedName>
        <fullName evidence="2">Adenosylhomocysteine nucleosidase</fullName>
    </submittedName>
</protein>
<dbReference type="AlphaFoldDB" id="A0A1N7JVX6"/>
<gene>
    <name evidence="2" type="ORF">SAMN05421799_101210</name>
</gene>
<dbReference type="EMBL" id="FTOO01000001">
    <property type="protein sequence ID" value="SIS53499.1"/>
    <property type="molecule type" value="Genomic_DNA"/>
</dbReference>
<keyword evidence="3" id="KW-1185">Reference proteome</keyword>
<dbReference type="SUPFAM" id="SSF53167">
    <property type="entry name" value="Purine and uridine phosphorylases"/>
    <property type="match status" value="1"/>
</dbReference>
<proteinExistence type="predicted"/>
<dbReference type="PANTHER" id="PTHR46832">
    <property type="entry name" value="5'-METHYLTHIOADENOSINE/S-ADENOSYLHOMOCYSTEINE NUCLEOSIDASE"/>
    <property type="match status" value="1"/>
</dbReference>
<dbReference type="GO" id="GO:0009116">
    <property type="term" value="P:nucleoside metabolic process"/>
    <property type="evidence" value="ECO:0007669"/>
    <property type="project" value="InterPro"/>
</dbReference>
<dbReference type="PANTHER" id="PTHR46832:SF1">
    <property type="entry name" value="5'-METHYLTHIOADENOSINE_S-ADENOSYLHOMOCYSTEINE NUCLEOSIDASE"/>
    <property type="match status" value="1"/>
</dbReference>
<dbReference type="OrthoDB" id="2374434at2"/>
<dbReference type="GO" id="GO:0008782">
    <property type="term" value="F:adenosylhomocysteine nucleosidase activity"/>
    <property type="evidence" value="ECO:0007669"/>
    <property type="project" value="TreeGrafter"/>
</dbReference>
<feature type="domain" description="Nucleoside phosphorylase" evidence="1">
    <location>
        <begin position="28"/>
        <end position="169"/>
    </location>
</feature>
<name>A0A1N7JVX6_9BACL</name>
<dbReference type="Pfam" id="PF01048">
    <property type="entry name" value="PNP_UDP_1"/>
    <property type="match status" value="1"/>
</dbReference>